<dbReference type="PIRSF" id="PIRSF030561">
    <property type="entry name" value="UCP030561"/>
    <property type="match status" value="1"/>
</dbReference>
<dbReference type="OrthoDB" id="9799296at2"/>
<dbReference type="InterPro" id="IPR032710">
    <property type="entry name" value="NTF2-like_dom_sf"/>
</dbReference>
<reference evidence="3" key="1">
    <citation type="submission" date="2017-04" db="EMBL/GenBank/DDBJ databases">
        <authorList>
            <person name="Varghese N."/>
            <person name="Submissions S."/>
        </authorList>
    </citation>
    <scope>NUCLEOTIDE SEQUENCE [LARGE SCALE GENOMIC DNA]</scope>
</reference>
<evidence type="ECO:0000313" key="3">
    <source>
        <dbReference type="Proteomes" id="UP000194474"/>
    </source>
</evidence>
<accession>A0A1Y6EPD3</accession>
<dbReference type="Proteomes" id="UP000194474">
    <property type="component" value="Unassembled WGS sequence"/>
</dbReference>
<dbReference type="SUPFAM" id="SSF54427">
    <property type="entry name" value="NTF2-like"/>
    <property type="match status" value="1"/>
</dbReference>
<sequence length="118" mass="12931">MTKLSALQCVELQFDAYNERNLARFLSVFADSVKSYRLPDMALVLDGKAASGAHYANNRFVHAGLRAELVNRMVVGNTVIDHELIHGLGPEPMETAVMFEVADGLIQKVFAIPAKTPS</sequence>
<organism evidence="2 3">
    <name type="scientific">Devosia lucknowensis</name>
    <dbReference type="NCBI Taxonomy" id="1096929"/>
    <lineage>
        <taxon>Bacteria</taxon>
        <taxon>Pseudomonadati</taxon>
        <taxon>Pseudomonadota</taxon>
        <taxon>Alphaproteobacteria</taxon>
        <taxon>Hyphomicrobiales</taxon>
        <taxon>Devosiaceae</taxon>
        <taxon>Devosia</taxon>
    </lineage>
</organism>
<dbReference type="EMBL" id="FXWK01000001">
    <property type="protein sequence ID" value="SMQ64149.1"/>
    <property type="molecule type" value="Genomic_DNA"/>
</dbReference>
<evidence type="ECO:0000313" key="2">
    <source>
        <dbReference type="EMBL" id="SMQ64149.1"/>
    </source>
</evidence>
<dbReference type="AlphaFoldDB" id="A0A1Y6EPD3"/>
<feature type="domain" description="SnoaL-like" evidence="1">
    <location>
        <begin position="12"/>
        <end position="107"/>
    </location>
</feature>
<dbReference type="RefSeq" id="WP_086469322.1">
    <property type="nucleotide sequence ID" value="NZ_FXWK01000001.1"/>
</dbReference>
<dbReference type="InterPro" id="IPR008317">
    <property type="entry name" value="UCP030561"/>
</dbReference>
<keyword evidence="3" id="KW-1185">Reference proteome</keyword>
<protein>
    <recommendedName>
        <fullName evidence="1">SnoaL-like domain-containing protein</fullName>
    </recommendedName>
</protein>
<gene>
    <name evidence="2" type="ORF">SAMN06295905_0925</name>
</gene>
<proteinExistence type="predicted"/>
<dbReference type="Pfam" id="PF12680">
    <property type="entry name" value="SnoaL_2"/>
    <property type="match status" value="1"/>
</dbReference>
<dbReference type="InterPro" id="IPR037401">
    <property type="entry name" value="SnoaL-like"/>
</dbReference>
<name>A0A1Y6EPD3_9HYPH</name>
<dbReference type="Gene3D" id="3.10.450.50">
    <property type="match status" value="1"/>
</dbReference>
<evidence type="ECO:0000259" key="1">
    <source>
        <dbReference type="Pfam" id="PF12680"/>
    </source>
</evidence>